<feature type="transmembrane region" description="Helical" evidence="1">
    <location>
        <begin position="39"/>
        <end position="58"/>
    </location>
</feature>
<keyword evidence="3" id="KW-1185">Reference proteome</keyword>
<organism evidence="2 3">
    <name type="scientific">Corynebacterium renale</name>
    <dbReference type="NCBI Taxonomy" id="1724"/>
    <lineage>
        <taxon>Bacteria</taxon>
        <taxon>Bacillati</taxon>
        <taxon>Actinomycetota</taxon>
        <taxon>Actinomycetes</taxon>
        <taxon>Mycobacteriales</taxon>
        <taxon>Corynebacteriaceae</taxon>
        <taxon>Corynebacterium</taxon>
    </lineage>
</organism>
<protein>
    <submittedName>
        <fullName evidence="2">Uncharacterized protein</fullName>
    </submittedName>
</protein>
<comment type="caution">
    <text evidence="2">The sequence shown here is derived from an EMBL/GenBank/DDBJ whole genome shotgun (WGS) entry which is preliminary data.</text>
</comment>
<reference evidence="2 3" key="1">
    <citation type="submission" date="2017-10" db="EMBL/GenBank/DDBJ databases">
        <title>Sequencing the genomes of 1000 actinobacteria strains.</title>
        <authorList>
            <person name="Klenk H.-P."/>
        </authorList>
    </citation>
    <scope>NUCLEOTIDE SEQUENCE [LARGE SCALE GENOMIC DNA]</scope>
    <source>
        <strain evidence="2 3">DSM 20688</strain>
    </source>
</reference>
<dbReference type="EMBL" id="PDJF01000001">
    <property type="protein sequence ID" value="PFG27951.1"/>
    <property type="molecule type" value="Genomic_DNA"/>
</dbReference>
<dbReference type="Proteomes" id="UP000221653">
    <property type="component" value="Unassembled WGS sequence"/>
</dbReference>
<name>A0A2A9DNI4_9CORY</name>
<feature type="transmembrane region" description="Helical" evidence="1">
    <location>
        <begin position="12"/>
        <end position="33"/>
    </location>
</feature>
<keyword evidence="1" id="KW-1133">Transmembrane helix</keyword>
<gene>
    <name evidence="2" type="ORF">ATK06_1033</name>
</gene>
<evidence type="ECO:0000313" key="3">
    <source>
        <dbReference type="Proteomes" id="UP000221653"/>
    </source>
</evidence>
<evidence type="ECO:0000313" key="2">
    <source>
        <dbReference type="EMBL" id="PFG27951.1"/>
    </source>
</evidence>
<proteinExistence type="predicted"/>
<evidence type="ECO:0000256" key="1">
    <source>
        <dbReference type="SAM" id="Phobius"/>
    </source>
</evidence>
<keyword evidence="1" id="KW-0472">Membrane</keyword>
<accession>A0A2A9DNI4</accession>
<sequence>MDTHKKPIVPPTRPLAVLPAALIPLGLYAFGIISAATLWWVLGALAAIAVVLLLAWFFTR</sequence>
<keyword evidence="1" id="KW-0812">Transmembrane</keyword>
<dbReference type="AlphaFoldDB" id="A0A2A9DNI4"/>